<dbReference type="InterPro" id="IPR006703">
    <property type="entry name" value="G_AIG1"/>
</dbReference>
<dbReference type="Gene3D" id="3.40.50.300">
    <property type="entry name" value="P-loop containing nucleotide triphosphate hydrolases"/>
    <property type="match status" value="2"/>
</dbReference>
<dbReference type="PROSITE" id="PS51720">
    <property type="entry name" value="G_AIG1"/>
    <property type="match status" value="1"/>
</dbReference>
<dbReference type="SUPFAM" id="SSF52540">
    <property type="entry name" value="P-loop containing nucleoside triphosphate hydrolases"/>
    <property type="match status" value="2"/>
</dbReference>
<keyword evidence="6" id="KW-1185">Reference proteome</keyword>
<evidence type="ECO:0000313" key="5">
    <source>
        <dbReference type="EMBL" id="MEQ2309430.1"/>
    </source>
</evidence>
<name>A0ABV0ZTF0_9TELE</name>
<feature type="domain" description="AIG1-type G" evidence="4">
    <location>
        <begin position="257"/>
        <end position="393"/>
    </location>
</feature>
<evidence type="ECO:0000259" key="4">
    <source>
        <dbReference type="PROSITE" id="PS51720"/>
    </source>
</evidence>
<feature type="non-terminal residue" evidence="5">
    <location>
        <position position="393"/>
    </location>
</feature>
<sequence>MAASVDIFNSAQSHPAAELRIVLIGGRDLVGRLSGRSSAGNIILGQDVFDTSRRTAQSEARQQEVLGRRVTVVDTPGWWWHYSRENTPELDRIEIQNSVHLCPPGPHVFLLVIPVGLHLSREIKPSLKEHLELFNADVFSHTIVMFTADAPCSGKIIESNIRRSQTLQWILQQCGNRKHVLNIRNRDDRDQVKMLFEKIETMVTNNGGRHCPVDISHGNALREKLKVLVEKASKRFGDVQKQRRQLKIQIEGGKVPPNHLRIVIIGCLLAGKSSTGNTILGKNAFNVNKINERTKTHSEINHGVVEGRRLTVVDSPGWFYIHTVQDTNEMDKLEIENSVYLCPPGPHAVLLVIPLAINIDASYLNGVQQHMSLFREDVWKHTLVLFTRGDWLG</sequence>
<proteinExistence type="inferred from homology"/>
<evidence type="ECO:0000256" key="2">
    <source>
        <dbReference type="ARBA" id="ARBA00022741"/>
    </source>
</evidence>
<reference evidence="5 6" key="1">
    <citation type="submission" date="2021-06" db="EMBL/GenBank/DDBJ databases">
        <authorList>
            <person name="Palmer J.M."/>
        </authorList>
    </citation>
    <scope>NUCLEOTIDE SEQUENCE [LARGE SCALE GENOMIC DNA]</scope>
    <source>
        <strain evidence="5 6">AS_MEX2019</strain>
        <tissue evidence="5">Muscle</tissue>
    </source>
</reference>
<dbReference type="Pfam" id="PF04548">
    <property type="entry name" value="AIG1"/>
    <property type="match status" value="2"/>
</dbReference>
<gene>
    <name evidence="5" type="ORF">AMECASPLE_038623</name>
</gene>
<comment type="similarity">
    <text evidence="1">Belongs to the TRAFAC class TrmE-Era-EngA-EngB-Septin-like GTPase superfamily. AIG1/Toc34/Toc159-like paraseptin GTPase family. IAN subfamily.</text>
</comment>
<dbReference type="PANTHER" id="PTHR10903:SF107">
    <property type="entry name" value="GTPASE IMAP FAMILY MEMBER 4-LIKE-RELATED"/>
    <property type="match status" value="1"/>
</dbReference>
<dbReference type="EMBL" id="JAHRIP010073102">
    <property type="protein sequence ID" value="MEQ2309430.1"/>
    <property type="molecule type" value="Genomic_DNA"/>
</dbReference>
<dbReference type="Proteomes" id="UP001469553">
    <property type="component" value="Unassembled WGS sequence"/>
</dbReference>
<dbReference type="InterPro" id="IPR027417">
    <property type="entry name" value="P-loop_NTPase"/>
</dbReference>
<evidence type="ECO:0000256" key="1">
    <source>
        <dbReference type="ARBA" id="ARBA00008535"/>
    </source>
</evidence>
<accession>A0ABV0ZTF0</accession>
<protein>
    <recommendedName>
        <fullName evidence="4">AIG1-type G domain-containing protein</fullName>
    </recommendedName>
</protein>
<evidence type="ECO:0000313" key="6">
    <source>
        <dbReference type="Proteomes" id="UP001469553"/>
    </source>
</evidence>
<dbReference type="InterPro" id="IPR045058">
    <property type="entry name" value="GIMA/IAN/Toc"/>
</dbReference>
<keyword evidence="3" id="KW-0342">GTP-binding</keyword>
<organism evidence="5 6">
    <name type="scientific">Ameca splendens</name>
    <dbReference type="NCBI Taxonomy" id="208324"/>
    <lineage>
        <taxon>Eukaryota</taxon>
        <taxon>Metazoa</taxon>
        <taxon>Chordata</taxon>
        <taxon>Craniata</taxon>
        <taxon>Vertebrata</taxon>
        <taxon>Euteleostomi</taxon>
        <taxon>Actinopterygii</taxon>
        <taxon>Neopterygii</taxon>
        <taxon>Teleostei</taxon>
        <taxon>Neoteleostei</taxon>
        <taxon>Acanthomorphata</taxon>
        <taxon>Ovalentaria</taxon>
        <taxon>Atherinomorphae</taxon>
        <taxon>Cyprinodontiformes</taxon>
        <taxon>Goodeidae</taxon>
        <taxon>Ameca</taxon>
    </lineage>
</organism>
<keyword evidence="2" id="KW-0547">Nucleotide-binding</keyword>
<dbReference type="PANTHER" id="PTHR10903">
    <property type="entry name" value="GTPASE, IMAP FAMILY MEMBER-RELATED"/>
    <property type="match status" value="1"/>
</dbReference>
<comment type="caution">
    <text evidence="5">The sequence shown here is derived from an EMBL/GenBank/DDBJ whole genome shotgun (WGS) entry which is preliminary data.</text>
</comment>
<evidence type="ECO:0000256" key="3">
    <source>
        <dbReference type="ARBA" id="ARBA00023134"/>
    </source>
</evidence>